<dbReference type="AlphaFoldDB" id="A0A9X4AEG6"/>
<evidence type="ECO:0000313" key="1">
    <source>
        <dbReference type="EMBL" id="MDB6262846.1"/>
    </source>
</evidence>
<dbReference type="GeneID" id="66524168"/>
<name>A0A9X4AEG6_LACAM</name>
<accession>A0A9X4AEG6</accession>
<reference evidence="1" key="1">
    <citation type="journal article" date="2022" name="Microorganisms">
        <title>Antibiotic Susceptibility, Resistance Gene Determinants and Corresponding Genomic Regions in Lactobacillus amylovorus Isolates Derived from Wild Boars and Domestic Pigs.</title>
        <authorList>
            <person name="Moravkova M."/>
            <person name="Kostovova I."/>
            <person name="Kavanova K."/>
            <person name="Pechar R."/>
            <person name="Stanek S."/>
            <person name="Brychta A."/>
            <person name="Zeman M."/>
            <person name="Kubasova T."/>
        </authorList>
    </citation>
    <scope>NUCLEOTIDE SEQUENCE</scope>
    <source>
        <strain evidence="1">M356A</strain>
    </source>
</reference>
<dbReference type="RefSeq" id="WP_014566011.1">
    <property type="nucleotide sequence ID" value="NZ_JAOTGU010000021.1"/>
</dbReference>
<evidence type="ECO:0000313" key="2">
    <source>
        <dbReference type="Proteomes" id="UP001143700"/>
    </source>
</evidence>
<reference evidence="1" key="2">
    <citation type="submission" date="2022-10" db="EMBL/GenBank/DDBJ databases">
        <authorList>
            <person name="Kostovova I."/>
            <person name="Moravkova M."/>
            <person name="Pechar R."/>
        </authorList>
    </citation>
    <scope>NUCLEOTIDE SEQUENCE</scope>
    <source>
        <strain evidence="1">M356A</strain>
    </source>
</reference>
<dbReference type="Proteomes" id="UP001143700">
    <property type="component" value="Unassembled WGS sequence"/>
</dbReference>
<dbReference type="EMBL" id="JAOTGU010000021">
    <property type="protein sequence ID" value="MDB6262846.1"/>
    <property type="molecule type" value="Genomic_DNA"/>
</dbReference>
<sequence>MNIDNKNKEEAEEDKNYTDAYFESGHILLKIWQTIILILGWIVFFTPIVITGSTYLAYLTNGKHGHYFWYYSEGFDMINLTIILLIFALAMIAVFCISISYVQYQRAKGLVTKWPMYDISDNKKKRQRAEDFMTKRFGPAKKRQNVRYYEVQPEQNLDKSMFKDVINGKDVD</sequence>
<protein>
    <submittedName>
        <fullName evidence="1">ABC transporter permease</fullName>
    </submittedName>
</protein>
<organism evidence="1 2">
    <name type="scientific">Lactobacillus amylovorus</name>
    <dbReference type="NCBI Taxonomy" id="1604"/>
    <lineage>
        <taxon>Bacteria</taxon>
        <taxon>Bacillati</taxon>
        <taxon>Bacillota</taxon>
        <taxon>Bacilli</taxon>
        <taxon>Lactobacillales</taxon>
        <taxon>Lactobacillaceae</taxon>
        <taxon>Lactobacillus</taxon>
    </lineage>
</organism>
<gene>
    <name evidence="1" type="ORF">ODV15_09865</name>
</gene>
<proteinExistence type="predicted"/>
<comment type="caution">
    <text evidence="1">The sequence shown here is derived from an EMBL/GenBank/DDBJ whole genome shotgun (WGS) entry which is preliminary data.</text>
</comment>